<protein>
    <submittedName>
        <fullName evidence="2">Uncharacterized protein</fullName>
    </submittedName>
</protein>
<feature type="transmembrane region" description="Helical" evidence="1">
    <location>
        <begin position="76"/>
        <end position="96"/>
    </location>
</feature>
<gene>
    <name evidence="2" type="ORF">ILEXP_LOCUS19337</name>
</gene>
<name>A0ABC8S4P2_9AQUA</name>
<keyword evidence="3" id="KW-1185">Reference proteome</keyword>
<keyword evidence="1" id="KW-1133">Transmembrane helix</keyword>
<accession>A0ABC8S4P2</accession>
<reference evidence="2 3" key="1">
    <citation type="submission" date="2024-02" db="EMBL/GenBank/DDBJ databases">
        <authorList>
            <person name="Vignale AGUSTIN F."/>
            <person name="Sosa J E."/>
            <person name="Modenutti C."/>
        </authorList>
    </citation>
    <scope>NUCLEOTIDE SEQUENCE [LARGE SCALE GENOMIC DNA]</scope>
</reference>
<dbReference type="AlphaFoldDB" id="A0ABC8S4P2"/>
<evidence type="ECO:0000313" key="2">
    <source>
        <dbReference type="EMBL" id="CAK9151181.1"/>
    </source>
</evidence>
<keyword evidence="1" id="KW-0812">Transmembrane</keyword>
<evidence type="ECO:0000256" key="1">
    <source>
        <dbReference type="SAM" id="Phobius"/>
    </source>
</evidence>
<feature type="transmembrane region" description="Helical" evidence="1">
    <location>
        <begin position="108"/>
        <end position="131"/>
    </location>
</feature>
<dbReference type="Proteomes" id="UP001642360">
    <property type="component" value="Unassembled WGS sequence"/>
</dbReference>
<dbReference type="EMBL" id="CAUOFW020002103">
    <property type="protein sequence ID" value="CAK9151181.1"/>
    <property type="molecule type" value="Genomic_DNA"/>
</dbReference>
<sequence length="140" mass="15079">MALGQSSTAWVGAQVLISGLFSIEGLKPPFVGSSPLHQATVSLVLLCWVSADCQLVSQLVFSWISALTWPCFQLVLWFLSCILSWFSCFLLLLPAVQLPLFFDAACSGLVLLCSSGFELSCSCCGFLSSWFPADLPAAFV</sequence>
<proteinExistence type="predicted"/>
<organism evidence="2 3">
    <name type="scientific">Ilex paraguariensis</name>
    <name type="common">yerba mate</name>
    <dbReference type="NCBI Taxonomy" id="185542"/>
    <lineage>
        <taxon>Eukaryota</taxon>
        <taxon>Viridiplantae</taxon>
        <taxon>Streptophyta</taxon>
        <taxon>Embryophyta</taxon>
        <taxon>Tracheophyta</taxon>
        <taxon>Spermatophyta</taxon>
        <taxon>Magnoliopsida</taxon>
        <taxon>eudicotyledons</taxon>
        <taxon>Gunneridae</taxon>
        <taxon>Pentapetalae</taxon>
        <taxon>asterids</taxon>
        <taxon>campanulids</taxon>
        <taxon>Aquifoliales</taxon>
        <taxon>Aquifoliaceae</taxon>
        <taxon>Ilex</taxon>
    </lineage>
</organism>
<keyword evidence="1" id="KW-0472">Membrane</keyword>
<comment type="caution">
    <text evidence="2">The sequence shown here is derived from an EMBL/GenBank/DDBJ whole genome shotgun (WGS) entry which is preliminary data.</text>
</comment>
<evidence type="ECO:0000313" key="3">
    <source>
        <dbReference type="Proteomes" id="UP001642360"/>
    </source>
</evidence>